<dbReference type="Gene3D" id="3.30.70.100">
    <property type="match status" value="1"/>
</dbReference>
<keyword evidence="7" id="KW-0813">Transport</keyword>
<evidence type="ECO:0000313" key="11">
    <source>
        <dbReference type="EMBL" id="SFR01738.1"/>
    </source>
</evidence>
<dbReference type="InterPro" id="IPR011014">
    <property type="entry name" value="MscS_channel_TM-2"/>
</dbReference>
<sequence length="285" mass="31013">MEEQFEAALEFFDDNRETFLIVQGLVVNIFAALVIFIVGLVVSGWVKRRILRLGARTRHFDPTLANFLANVARYAVLALALIFVLSRFGIETTSLAALIGAAGLAIGLALQGTLSHLASGVMLVAFRPIQIGQFVEAAGQSGTVSNISLFTTELTTVDNVQLILPNGEVWGNVIKNYSAHPTRRCDLVVGVSYDADLKRAETILWELIRADARVLAEPEPFCKVTNLGDSSVDFTLRLWCSADDLWGLKFDMTRAIKDAFDANGIGIPFPTRTLVVEKGQAVGAD</sequence>
<dbReference type="InterPro" id="IPR045275">
    <property type="entry name" value="MscS_archaea/bacteria_type"/>
</dbReference>
<dbReference type="Pfam" id="PF21082">
    <property type="entry name" value="MS_channel_3rd"/>
    <property type="match status" value="1"/>
</dbReference>
<comment type="similarity">
    <text evidence="2 7">Belongs to the MscS (TC 1.A.23) family.</text>
</comment>
<protein>
    <recommendedName>
        <fullName evidence="7">Small-conductance mechanosensitive channel</fullName>
    </recommendedName>
</protein>
<dbReference type="InterPro" id="IPR023408">
    <property type="entry name" value="MscS_beta-dom_sf"/>
</dbReference>
<dbReference type="GO" id="GO:0008381">
    <property type="term" value="F:mechanosensitive monoatomic ion channel activity"/>
    <property type="evidence" value="ECO:0007669"/>
    <property type="project" value="InterPro"/>
</dbReference>
<keyword evidence="4 7" id="KW-0812">Transmembrane</keyword>
<feature type="transmembrane region" description="Helical" evidence="7">
    <location>
        <begin position="96"/>
        <end position="126"/>
    </location>
</feature>
<feature type="domain" description="Mechanosensitive ion channel transmembrane helices 2/3" evidence="10">
    <location>
        <begin position="70"/>
        <end position="111"/>
    </location>
</feature>
<dbReference type="Pfam" id="PF05552">
    <property type="entry name" value="MS_channel_1st_1"/>
    <property type="match status" value="1"/>
</dbReference>
<evidence type="ECO:0000256" key="5">
    <source>
        <dbReference type="ARBA" id="ARBA00022989"/>
    </source>
</evidence>
<dbReference type="PANTHER" id="PTHR30221">
    <property type="entry name" value="SMALL-CONDUCTANCE MECHANOSENSITIVE CHANNEL"/>
    <property type="match status" value="1"/>
</dbReference>
<comment type="subcellular location">
    <subcellularLocation>
        <location evidence="7">Cell inner membrane</location>
        <topology evidence="7">Multi-pass membrane protein</topology>
    </subcellularLocation>
    <subcellularLocation>
        <location evidence="1">Cell membrane</location>
        <topology evidence="1">Multi-pass membrane protein</topology>
    </subcellularLocation>
</comment>
<comment type="subunit">
    <text evidence="7">Homoheptamer.</text>
</comment>
<evidence type="ECO:0000256" key="1">
    <source>
        <dbReference type="ARBA" id="ARBA00004651"/>
    </source>
</evidence>
<dbReference type="OrthoDB" id="9814206at2"/>
<keyword evidence="3" id="KW-1003">Cell membrane</keyword>
<evidence type="ECO:0000256" key="7">
    <source>
        <dbReference type="RuleBase" id="RU369025"/>
    </source>
</evidence>
<keyword evidence="7" id="KW-0997">Cell inner membrane</keyword>
<keyword evidence="7" id="KW-0407">Ion channel</keyword>
<dbReference type="InterPro" id="IPR011066">
    <property type="entry name" value="MscS_channel_C_sf"/>
</dbReference>
<evidence type="ECO:0000259" key="9">
    <source>
        <dbReference type="Pfam" id="PF21082"/>
    </source>
</evidence>
<proteinExistence type="inferred from homology"/>
<gene>
    <name evidence="11" type="ORF">SAMN04515673_102412</name>
</gene>
<feature type="domain" description="Mechanosensitive ion channel MscS" evidence="8">
    <location>
        <begin position="113"/>
        <end position="178"/>
    </location>
</feature>
<dbReference type="InterPro" id="IPR006685">
    <property type="entry name" value="MscS_channel_2nd"/>
</dbReference>
<dbReference type="InterPro" id="IPR049278">
    <property type="entry name" value="MS_channel_C"/>
</dbReference>
<keyword evidence="12" id="KW-1185">Reference proteome</keyword>
<dbReference type="STRING" id="871652.SAMN04515673_102412"/>
<keyword evidence="5 7" id="KW-1133">Transmembrane helix</keyword>
<organism evidence="11 12">
    <name type="scientific">Poseidonocella sedimentorum</name>
    <dbReference type="NCBI Taxonomy" id="871652"/>
    <lineage>
        <taxon>Bacteria</taxon>
        <taxon>Pseudomonadati</taxon>
        <taxon>Pseudomonadota</taxon>
        <taxon>Alphaproteobacteria</taxon>
        <taxon>Rhodobacterales</taxon>
        <taxon>Roseobacteraceae</taxon>
        <taxon>Poseidonocella</taxon>
    </lineage>
</organism>
<dbReference type="PANTHER" id="PTHR30221:SF1">
    <property type="entry name" value="SMALL-CONDUCTANCE MECHANOSENSITIVE CHANNEL"/>
    <property type="match status" value="1"/>
</dbReference>
<dbReference type="InterPro" id="IPR049142">
    <property type="entry name" value="MS_channel_1st"/>
</dbReference>
<evidence type="ECO:0000256" key="3">
    <source>
        <dbReference type="ARBA" id="ARBA00022475"/>
    </source>
</evidence>
<accession>A0A1I6D8L2</accession>
<comment type="function">
    <text evidence="7">Mechanosensitive channel that participates in the regulation of osmotic pressure changes within the cell, opening in response to stretch forces in the membrane lipid bilayer, without the need for other proteins. Contributes to normal resistance to hypoosmotic shock. Forms an ion channel of 1.0 nanosiemens conductance with a slight preference for anions.</text>
</comment>
<feature type="domain" description="Mechanosensitive ion channel MscS C-terminal" evidence="9">
    <location>
        <begin position="187"/>
        <end position="267"/>
    </location>
</feature>
<evidence type="ECO:0000259" key="10">
    <source>
        <dbReference type="Pfam" id="PF21088"/>
    </source>
</evidence>
<name>A0A1I6D8L2_9RHOB</name>
<dbReference type="SUPFAM" id="SSF50182">
    <property type="entry name" value="Sm-like ribonucleoproteins"/>
    <property type="match status" value="1"/>
</dbReference>
<evidence type="ECO:0000256" key="2">
    <source>
        <dbReference type="ARBA" id="ARBA00008017"/>
    </source>
</evidence>
<dbReference type="Pfam" id="PF00924">
    <property type="entry name" value="MS_channel_2nd"/>
    <property type="match status" value="1"/>
</dbReference>
<dbReference type="Pfam" id="PF21088">
    <property type="entry name" value="MS_channel_1st"/>
    <property type="match status" value="1"/>
</dbReference>
<comment type="caution">
    <text evidence="7">Lacks conserved residue(s) required for the propagation of feature annotation.</text>
</comment>
<dbReference type="SUPFAM" id="SSF82689">
    <property type="entry name" value="Mechanosensitive channel protein MscS (YggB), C-terminal domain"/>
    <property type="match status" value="1"/>
</dbReference>
<dbReference type="SUPFAM" id="SSF82861">
    <property type="entry name" value="Mechanosensitive channel protein MscS (YggB), transmembrane region"/>
    <property type="match status" value="1"/>
</dbReference>
<keyword evidence="6 7" id="KW-0472">Membrane</keyword>
<dbReference type="AlphaFoldDB" id="A0A1I6D8L2"/>
<keyword evidence="7" id="KW-0406">Ion transport</keyword>
<evidence type="ECO:0000259" key="8">
    <source>
        <dbReference type="Pfam" id="PF00924"/>
    </source>
</evidence>
<reference evidence="11 12" key="1">
    <citation type="submission" date="2016-10" db="EMBL/GenBank/DDBJ databases">
        <authorList>
            <person name="de Groot N.N."/>
        </authorList>
    </citation>
    <scope>NUCLEOTIDE SEQUENCE [LARGE SCALE GENOMIC DNA]</scope>
    <source>
        <strain evidence="12">KMM 9023,NRIC 0796,JCM 17311,KCTC 23692</strain>
    </source>
</reference>
<dbReference type="InterPro" id="IPR010920">
    <property type="entry name" value="LSM_dom_sf"/>
</dbReference>
<dbReference type="GO" id="GO:0005886">
    <property type="term" value="C:plasma membrane"/>
    <property type="evidence" value="ECO:0007669"/>
    <property type="project" value="UniProtKB-SubCell"/>
</dbReference>
<evidence type="ECO:0000256" key="6">
    <source>
        <dbReference type="ARBA" id="ARBA00023136"/>
    </source>
</evidence>
<dbReference type="Proteomes" id="UP000199302">
    <property type="component" value="Unassembled WGS sequence"/>
</dbReference>
<evidence type="ECO:0000256" key="4">
    <source>
        <dbReference type="ARBA" id="ARBA00022692"/>
    </source>
</evidence>
<dbReference type="Gene3D" id="1.10.287.1260">
    <property type="match status" value="1"/>
</dbReference>
<evidence type="ECO:0000313" key="12">
    <source>
        <dbReference type="Proteomes" id="UP000199302"/>
    </source>
</evidence>
<dbReference type="EMBL" id="FOYI01000002">
    <property type="protein sequence ID" value="SFR01738.1"/>
    <property type="molecule type" value="Genomic_DNA"/>
</dbReference>
<dbReference type="InterPro" id="IPR008910">
    <property type="entry name" value="MSC_TM_helix"/>
</dbReference>
<feature type="transmembrane region" description="Helical" evidence="7">
    <location>
        <begin position="20"/>
        <end position="46"/>
    </location>
</feature>
<feature type="transmembrane region" description="Helical" evidence="7">
    <location>
        <begin position="67"/>
        <end position="90"/>
    </location>
</feature>
<dbReference type="Gene3D" id="2.30.30.60">
    <property type="match status" value="1"/>
</dbReference>